<accession>A0A4C1ZGB9</accession>
<gene>
    <name evidence="2" type="ORF">EVAR_64576_1</name>
</gene>
<feature type="region of interest" description="Disordered" evidence="1">
    <location>
        <begin position="133"/>
        <end position="165"/>
    </location>
</feature>
<feature type="compositionally biased region" description="Basic residues" evidence="1">
    <location>
        <begin position="152"/>
        <end position="165"/>
    </location>
</feature>
<dbReference type="EMBL" id="BGZK01001746">
    <property type="protein sequence ID" value="GBP85585.1"/>
    <property type="molecule type" value="Genomic_DNA"/>
</dbReference>
<dbReference type="AlphaFoldDB" id="A0A4C1ZGB9"/>
<comment type="caution">
    <text evidence="2">The sequence shown here is derived from an EMBL/GenBank/DDBJ whole genome shotgun (WGS) entry which is preliminary data.</text>
</comment>
<evidence type="ECO:0000313" key="2">
    <source>
        <dbReference type="EMBL" id="GBP85585.1"/>
    </source>
</evidence>
<evidence type="ECO:0000313" key="3">
    <source>
        <dbReference type="Proteomes" id="UP000299102"/>
    </source>
</evidence>
<evidence type="ECO:0000256" key="1">
    <source>
        <dbReference type="SAM" id="MobiDB-lite"/>
    </source>
</evidence>
<proteinExistence type="predicted"/>
<name>A0A4C1ZGB9_EUMVA</name>
<keyword evidence="3" id="KW-1185">Reference proteome</keyword>
<sequence>MKRLMDVSEAREICKRLPCGNLQPLSTLLRNRPYINSDAAGGGLARIRVKTRRDIEIITDCGRKDRRIKLTAGVSVRCQGARLGACAEIFATFTSPLTDYDDGRFYGPTHSGGGHGRRSTYLVDLFEGSTTQMRHFRNRPRSHGNPIPLSPHSRRGRQKCRRVDG</sequence>
<reference evidence="2 3" key="1">
    <citation type="journal article" date="2019" name="Commun. Biol.">
        <title>The bagworm genome reveals a unique fibroin gene that provides high tensile strength.</title>
        <authorList>
            <person name="Kono N."/>
            <person name="Nakamura H."/>
            <person name="Ohtoshi R."/>
            <person name="Tomita M."/>
            <person name="Numata K."/>
            <person name="Arakawa K."/>
        </authorList>
    </citation>
    <scope>NUCLEOTIDE SEQUENCE [LARGE SCALE GENOMIC DNA]</scope>
</reference>
<organism evidence="2 3">
    <name type="scientific">Eumeta variegata</name>
    <name type="common">Bagworm moth</name>
    <name type="synonym">Eumeta japonica</name>
    <dbReference type="NCBI Taxonomy" id="151549"/>
    <lineage>
        <taxon>Eukaryota</taxon>
        <taxon>Metazoa</taxon>
        <taxon>Ecdysozoa</taxon>
        <taxon>Arthropoda</taxon>
        <taxon>Hexapoda</taxon>
        <taxon>Insecta</taxon>
        <taxon>Pterygota</taxon>
        <taxon>Neoptera</taxon>
        <taxon>Endopterygota</taxon>
        <taxon>Lepidoptera</taxon>
        <taxon>Glossata</taxon>
        <taxon>Ditrysia</taxon>
        <taxon>Tineoidea</taxon>
        <taxon>Psychidae</taxon>
        <taxon>Oiketicinae</taxon>
        <taxon>Eumeta</taxon>
    </lineage>
</organism>
<dbReference type="Proteomes" id="UP000299102">
    <property type="component" value="Unassembled WGS sequence"/>
</dbReference>
<protein>
    <submittedName>
        <fullName evidence="2">Uncharacterized protein</fullName>
    </submittedName>
</protein>